<dbReference type="GO" id="GO:0005615">
    <property type="term" value="C:extracellular space"/>
    <property type="evidence" value="ECO:0007669"/>
    <property type="project" value="TreeGrafter"/>
</dbReference>
<accession>A0A1V9WXN8</accession>
<dbReference type="EMBL" id="MNPL01033743">
    <property type="protein sequence ID" value="OQR66095.1"/>
    <property type="molecule type" value="Genomic_DNA"/>
</dbReference>
<keyword evidence="6 10" id="KW-0879">Wnt signaling pathway</keyword>
<dbReference type="GO" id="GO:0005109">
    <property type="term" value="F:frizzled binding"/>
    <property type="evidence" value="ECO:0007669"/>
    <property type="project" value="TreeGrafter"/>
</dbReference>
<gene>
    <name evidence="11" type="ORF">BIW11_14381</name>
</gene>
<dbReference type="GO" id="GO:0060070">
    <property type="term" value="P:canonical Wnt signaling pathway"/>
    <property type="evidence" value="ECO:0007669"/>
    <property type="project" value="TreeGrafter"/>
</dbReference>
<protein>
    <recommendedName>
        <fullName evidence="10">Protein Wnt</fullName>
    </recommendedName>
</protein>
<keyword evidence="4" id="KW-0964">Secreted</keyword>
<comment type="function">
    <text evidence="10">Ligand for members of the frizzled family of seven transmembrane receptors.</text>
</comment>
<comment type="similarity">
    <text evidence="2 10">Belongs to the Wnt family.</text>
</comment>
<dbReference type="PANTHER" id="PTHR12027">
    <property type="entry name" value="WNT RELATED"/>
    <property type="match status" value="1"/>
</dbReference>
<evidence type="ECO:0000256" key="9">
    <source>
        <dbReference type="ARBA" id="ARBA00023288"/>
    </source>
</evidence>
<evidence type="ECO:0000256" key="8">
    <source>
        <dbReference type="ARBA" id="ARBA00023180"/>
    </source>
</evidence>
<reference evidence="11 12" key="1">
    <citation type="journal article" date="2017" name="Gigascience">
        <title>Draft genome of the honey bee ectoparasitic mite, Tropilaelaps mercedesae, is shaped by the parasitic life history.</title>
        <authorList>
            <person name="Dong X."/>
            <person name="Armstrong S.D."/>
            <person name="Xia D."/>
            <person name="Makepeace B.L."/>
            <person name="Darby A.C."/>
            <person name="Kadowaki T."/>
        </authorList>
    </citation>
    <scope>NUCLEOTIDE SEQUENCE [LARGE SCALE GENOMIC DNA]</scope>
    <source>
        <strain evidence="11">Wuxi-XJTLU</strain>
    </source>
</reference>
<comment type="subcellular location">
    <subcellularLocation>
        <location evidence="1 10">Secreted</location>
        <location evidence="1 10">Extracellular space</location>
        <location evidence="1 10">Extracellular matrix</location>
    </subcellularLocation>
</comment>
<evidence type="ECO:0000256" key="5">
    <source>
        <dbReference type="ARBA" id="ARBA00022530"/>
    </source>
</evidence>
<evidence type="ECO:0000313" key="11">
    <source>
        <dbReference type="EMBL" id="OQR66095.1"/>
    </source>
</evidence>
<evidence type="ECO:0000256" key="10">
    <source>
        <dbReference type="RuleBase" id="RU003500"/>
    </source>
</evidence>
<evidence type="ECO:0000256" key="3">
    <source>
        <dbReference type="ARBA" id="ARBA00022473"/>
    </source>
</evidence>
<dbReference type="OrthoDB" id="5945655at2759"/>
<dbReference type="InterPro" id="IPR005817">
    <property type="entry name" value="Wnt"/>
</dbReference>
<sequence length="243" mass="27669">MVCLRRYYIASAWSIWRSAIIKYKAFLLDKQWTWGGCSDNVRFGEKTAKQFLDTKEPETDTGLVNLHNNRVGRWAVKKTMRRMCKCHGVSGSCAVSTCWMRLNDMHAIGTRLRRAFEKAKRLDYNGGAFGSWQETNSAEGVTRRRTLPFKKGTLIYSFDSIDFCNANLTAGTIGTRGRECSLRAGVGVSRHEANSCKRLCYDCGLQIRTEKTIQQSSCKCKFIWCCNVVCESCSQEVVRTFCH</sequence>
<dbReference type="GO" id="GO:0030182">
    <property type="term" value="P:neuron differentiation"/>
    <property type="evidence" value="ECO:0007669"/>
    <property type="project" value="TreeGrafter"/>
</dbReference>
<dbReference type="SMART" id="SM00097">
    <property type="entry name" value="WNT1"/>
    <property type="match status" value="1"/>
</dbReference>
<dbReference type="FunFam" id="3.30.2460.20:FF:000003">
    <property type="entry name" value="Protein Wnt"/>
    <property type="match status" value="1"/>
</dbReference>
<evidence type="ECO:0000256" key="2">
    <source>
        <dbReference type="ARBA" id="ARBA00005683"/>
    </source>
</evidence>
<dbReference type="InterPro" id="IPR018161">
    <property type="entry name" value="Wnt_CS"/>
</dbReference>
<dbReference type="PRINTS" id="PR01349">
    <property type="entry name" value="WNTPROTEIN"/>
</dbReference>
<dbReference type="Gene3D" id="3.30.2460.20">
    <property type="match status" value="1"/>
</dbReference>
<dbReference type="PROSITE" id="PS00246">
    <property type="entry name" value="WNT1"/>
    <property type="match status" value="1"/>
</dbReference>
<dbReference type="InterPro" id="IPR043158">
    <property type="entry name" value="Wnt_C"/>
</dbReference>
<keyword evidence="7" id="KW-1015">Disulfide bond</keyword>
<evidence type="ECO:0000256" key="1">
    <source>
        <dbReference type="ARBA" id="ARBA00004498"/>
    </source>
</evidence>
<dbReference type="GO" id="GO:0005125">
    <property type="term" value="F:cytokine activity"/>
    <property type="evidence" value="ECO:0007669"/>
    <property type="project" value="TreeGrafter"/>
</dbReference>
<keyword evidence="12" id="KW-1185">Reference proteome</keyword>
<proteinExistence type="inferred from homology"/>
<keyword evidence="3 10" id="KW-0217">Developmental protein</keyword>
<evidence type="ECO:0000256" key="7">
    <source>
        <dbReference type="ARBA" id="ARBA00023157"/>
    </source>
</evidence>
<dbReference type="Proteomes" id="UP000192247">
    <property type="component" value="Unassembled WGS sequence"/>
</dbReference>
<evidence type="ECO:0000256" key="4">
    <source>
        <dbReference type="ARBA" id="ARBA00022525"/>
    </source>
</evidence>
<dbReference type="GO" id="GO:0045165">
    <property type="term" value="P:cell fate commitment"/>
    <property type="evidence" value="ECO:0007669"/>
    <property type="project" value="TreeGrafter"/>
</dbReference>
<comment type="caution">
    <text evidence="11">The sequence shown here is derived from an EMBL/GenBank/DDBJ whole genome shotgun (WGS) entry which is preliminary data.</text>
</comment>
<keyword evidence="8" id="KW-0325">Glycoprotein</keyword>
<keyword evidence="9" id="KW-0449">Lipoprotein</keyword>
<dbReference type="STRING" id="418985.A0A1V9WXN8"/>
<keyword evidence="5" id="KW-0272">Extracellular matrix</keyword>
<evidence type="ECO:0000313" key="12">
    <source>
        <dbReference type="Proteomes" id="UP000192247"/>
    </source>
</evidence>
<dbReference type="InParanoid" id="A0A1V9WXN8"/>
<dbReference type="PANTHER" id="PTHR12027:SF81">
    <property type="entry name" value="WNT INHIBITOR OF DORSAL PROTEIN"/>
    <property type="match status" value="1"/>
</dbReference>
<name>A0A1V9WXN8_9ACAR</name>
<dbReference type="AlphaFoldDB" id="A0A1V9WXN8"/>
<organism evidence="11 12">
    <name type="scientific">Tropilaelaps mercedesae</name>
    <dbReference type="NCBI Taxonomy" id="418985"/>
    <lineage>
        <taxon>Eukaryota</taxon>
        <taxon>Metazoa</taxon>
        <taxon>Ecdysozoa</taxon>
        <taxon>Arthropoda</taxon>
        <taxon>Chelicerata</taxon>
        <taxon>Arachnida</taxon>
        <taxon>Acari</taxon>
        <taxon>Parasitiformes</taxon>
        <taxon>Mesostigmata</taxon>
        <taxon>Gamasina</taxon>
        <taxon>Dermanyssoidea</taxon>
        <taxon>Laelapidae</taxon>
        <taxon>Tropilaelaps</taxon>
    </lineage>
</organism>
<dbReference type="Pfam" id="PF00110">
    <property type="entry name" value="wnt"/>
    <property type="match status" value="1"/>
</dbReference>
<evidence type="ECO:0000256" key="6">
    <source>
        <dbReference type="ARBA" id="ARBA00022687"/>
    </source>
</evidence>